<dbReference type="Pfam" id="PF03843">
    <property type="entry name" value="Slp"/>
    <property type="match status" value="1"/>
</dbReference>
<name>A0A2M8S223_9PAST</name>
<keyword evidence="1" id="KW-0732">Signal</keyword>
<evidence type="ECO:0008006" key="4">
    <source>
        <dbReference type="Google" id="ProtNLM"/>
    </source>
</evidence>
<dbReference type="InterPro" id="IPR004658">
    <property type="entry name" value="OMP_Slp"/>
</dbReference>
<comment type="caution">
    <text evidence="2">The sequence shown here is derived from an EMBL/GenBank/DDBJ whole genome shotgun (WGS) entry which is preliminary data.</text>
</comment>
<dbReference type="PIRSF" id="PIRSF004982">
    <property type="entry name" value="SlP"/>
    <property type="match status" value="1"/>
</dbReference>
<sequence length="180" mass="21113">MRKLLICLPLFLLLNACISAPPGLEKSEFRVQNLRKLSPDDYACQCKEVRFGGKIIAATALQNKTKIEVLSLPIASFSAKPVLTSTSDGRFMAYLEGFVDPETLKDQYITVVGRLMGMEKGKIDEANYDYPLIQVQHYKRWKLVEEYYYDPDDWYDYWESRRFGGFFFFRPEPRLRYNLY</sequence>
<organism evidence="2 3">
    <name type="scientific">Conservatibacter flavescens</name>
    <dbReference type="NCBI Taxonomy" id="28161"/>
    <lineage>
        <taxon>Bacteria</taxon>
        <taxon>Pseudomonadati</taxon>
        <taxon>Pseudomonadota</taxon>
        <taxon>Gammaproteobacteria</taxon>
        <taxon>Pasteurellales</taxon>
        <taxon>Pasteurellaceae</taxon>
        <taxon>Conservatibacter</taxon>
    </lineage>
</organism>
<dbReference type="EMBL" id="PHHA01000018">
    <property type="protein sequence ID" value="PJG85193.1"/>
    <property type="molecule type" value="Genomic_DNA"/>
</dbReference>
<reference evidence="2 3" key="1">
    <citation type="submission" date="2017-11" db="EMBL/GenBank/DDBJ databases">
        <title>Reclassification of Bisgaard taxon 7 as Conservatibacter flavescens gen. nov., sp. nov.</title>
        <authorList>
            <person name="Christensen H."/>
        </authorList>
    </citation>
    <scope>NUCLEOTIDE SEQUENCE [LARGE SCALE GENOMIC DNA]</scope>
    <source>
        <strain evidence="2 3">7_4</strain>
    </source>
</reference>
<evidence type="ECO:0000313" key="3">
    <source>
        <dbReference type="Proteomes" id="UP000229329"/>
    </source>
</evidence>
<dbReference type="AlphaFoldDB" id="A0A2M8S223"/>
<dbReference type="GO" id="GO:0019867">
    <property type="term" value="C:outer membrane"/>
    <property type="evidence" value="ECO:0007669"/>
    <property type="project" value="InterPro"/>
</dbReference>
<feature type="chain" id="PRO_5014611372" description="Starvation-inducible protein" evidence="1">
    <location>
        <begin position="20"/>
        <end position="180"/>
    </location>
</feature>
<dbReference type="NCBIfam" id="TIGR00752">
    <property type="entry name" value="slp"/>
    <property type="match status" value="1"/>
</dbReference>
<feature type="signal peptide" evidence="1">
    <location>
        <begin position="1"/>
        <end position="19"/>
    </location>
</feature>
<dbReference type="OrthoDB" id="5295757at2"/>
<keyword evidence="3" id="KW-1185">Reference proteome</keyword>
<dbReference type="Proteomes" id="UP000229329">
    <property type="component" value="Unassembled WGS sequence"/>
</dbReference>
<dbReference type="RefSeq" id="WP_100289050.1">
    <property type="nucleotide sequence ID" value="NZ_PHHA01000018.1"/>
</dbReference>
<dbReference type="PANTHER" id="PTHR37530">
    <property type="entry name" value="OUTER MEMBRANE PROTEIN SLP"/>
    <property type="match status" value="1"/>
</dbReference>
<evidence type="ECO:0000313" key="2">
    <source>
        <dbReference type="EMBL" id="PJG85193.1"/>
    </source>
</evidence>
<proteinExistence type="predicted"/>
<protein>
    <recommendedName>
        <fullName evidence="4">Starvation-inducible protein</fullName>
    </recommendedName>
</protein>
<dbReference type="PANTHER" id="PTHR37530:SF1">
    <property type="entry name" value="OUTER MEMBRANE PROTEIN SLP"/>
    <property type="match status" value="1"/>
</dbReference>
<evidence type="ECO:0000256" key="1">
    <source>
        <dbReference type="SAM" id="SignalP"/>
    </source>
</evidence>
<gene>
    <name evidence="2" type="ORF">CVP05_08020</name>
</gene>
<accession>A0A2M8S223</accession>